<name>A0ACB8XH72_ARCLA</name>
<dbReference type="EMBL" id="CM042063">
    <property type="protein sequence ID" value="KAI3667175.1"/>
    <property type="molecule type" value="Genomic_DNA"/>
</dbReference>
<gene>
    <name evidence="1" type="ORF">L6452_42224</name>
</gene>
<proteinExistence type="predicted"/>
<evidence type="ECO:0000313" key="1">
    <source>
        <dbReference type="EMBL" id="KAI3667175.1"/>
    </source>
</evidence>
<dbReference type="Proteomes" id="UP001055879">
    <property type="component" value="Linkage Group LG17"/>
</dbReference>
<reference evidence="1 2" key="2">
    <citation type="journal article" date="2022" name="Mol. Ecol. Resour.">
        <title>The genomes of chicory, endive, great burdock and yacon provide insights into Asteraceae paleo-polyploidization history and plant inulin production.</title>
        <authorList>
            <person name="Fan W."/>
            <person name="Wang S."/>
            <person name="Wang H."/>
            <person name="Wang A."/>
            <person name="Jiang F."/>
            <person name="Liu H."/>
            <person name="Zhao H."/>
            <person name="Xu D."/>
            <person name="Zhang Y."/>
        </authorList>
    </citation>
    <scope>NUCLEOTIDE SEQUENCE [LARGE SCALE GENOMIC DNA]</scope>
    <source>
        <strain evidence="2">cv. Niubang</strain>
    </source>
</reference>
<organism evidence="1 2">
    <name type="scientific">Arctium lappa</name>
    <name type="common">Greater burdock</name>
    <name type="synonym">Lappa major</name>
    <dbReference type="NCBI Taxonomy" id="4217"/>
    <lineage>
        <taxon>Eukaryota</taxon>
        <taxon>Viridiplantae</taxon>
        <taxon>Streptophyta</taxon>
        <taxon>Embryophyta</taxon>
        <taxon>Tracheophyta</taxon>
        <taxon>Spermatophyta</taxon>
        <taxon>Magnoliopsida</taxon>
        <taxon>eudicotyledons</taxon>
        <taxon>Gunneridae</taxon>
        <taxon>Pentapetalae</taxon>
        <taxon>asterids</taxon>
        <taxon>campanulids</taxon>
        <taxon>Asterales</taxon>
        <taxon>Asteraceae</taxon>
        <taxon>Carduoideae</taxon>
        <taxon>Cardueae</taxon>
        <taxon>Arctiinae</taxon>
        <taxon>Arctium</taxon>
    </lineage>
</organism>
<protein>
    <submittedName>
        <fullName evidence="1">Uncharacterized protein</fullName>
    </submittedName>
</protein>
<accession>A0ACB8XH72</accession>
<reference evidence="2" key="1">
    <citation type="journal article" date="2022" name="Mol. Ecol. Resour.">
        <title>The genomes of chicory, endive, great burdock and yacon provide insights into Asteraceae palaeo-polyploidization history and plant inulin production.</title>
        <authorList>
            <person name="Fan W."/>
            <person name="Wang S."/>
            <person name="Wang H."/>
            <person name="Wang A."/>
            <person name="Jiang F."/>
            <person name="Liu H."/>
            <person name="Zhao H."/>
            <person name="Xu D."/>
            <person name="Zhang Y."/>
        </authorList>
    </citation>
    <scope>NUCLEOTIDE SEQUENCE [LARGE SCALE GENOMIC DNA]</scope>
    <source>
        <strain evidence="2">cv. Niubang</strain>
    </source>
</reference>
<sequence length="257" mass="29724">MTTVDAEEVPDVVADIEGSLVLVLLYPMAIRDFDVVLGMDWLVKNDASIVCNKKLISVLFPDKGTIMIYGNRRDRSYSLISMIKANKCMRKGCWGFLEYFVDPKKEKCRVEDVRVVTDYPEVFPDDLTNLPPVAKSNSGLTWFLEPHHSPVRRTFPCDAVRSDQRPCNFPGHNEYCVCQPYLEKFQIVFIDDILVYSKAEKEHENHLQMVLDLLKREKLYAKFSKCEFWLREVQFHGHVVSQDKIKVDPAKIEAISD</sequence>
<keyword evidence="2" id="KW-1185">Reference proteome</keyword>
<evidence type="ECO:0000313" key="2">
    <source>
        <dbReference type="Proteomes" id="UP001055879"/>
    </source>
</evidence>
<comment type="caution">
    <text evidence="1">The sequence shown here is derived from an EMBL/GenBank/DDBJ whole genome shotgun (WGS) entry which is preliminary data.</text>
</comment>